<gene>
    <name evidence="1" type="ORF">COS52_02340</name>
</gene>
<name>A0A2M7BSQ4_9BACT</name>
<dbReference type="EMBL" id="PEVA01000102">
    <property type="protein sequence ID" value="PIV08501.1"/>
    <property type="molecule type" value="Genomic_DNA"/>
</dbReference>
<comment type="caution">
    <text evidence="1">The sequence shown here is derived from an EMBL/GenBank/DDBJ whole genome shotgun (WGS) entry which is preliminary data.</text>
</comment>
<dbReference type="AlphaFoldDB" id="A0A2M7BSQ4"/>
<sequence>MTIEIGSIVKMLGGQEFVVTELEEHSVCGIPVSGDHITAGPGSAGTLRPPLTETGVMWNKNAIVSEMTRMGFAEETIALVG</sequence>
<proteinExistence type="predicted"/>
<dbReference type="Proteomes" id="UP000230119">
    <property type="component" value="Unassembled WGS sequence"/>
</dbReference>
<organism evidence="1 2">
    <name type="scientific">Candidatus Roizmanbacteria bacterium CG03_land_8_20_14_0_80_39_12</name>
    <dbReference type="NCBI Taxonomy" id="1974847"/>
    <lineage>
        <taxon>Bacteria</taxon>
        <taxon>Candidatus Roizmaniibacteriota</taxon>
    </lineage>
</organism>
<protein>
    <submittedName>
        <fullName evidence="1">Uncharacterized protein</fullName>
    </submittedName>
</protein>
<reference evidence="2" key="1">
    <citation type="submission" date="2017-09" db="EMBL/GenBank/DDBJ databases">
        <title>Depth-based differentiation of microbial function through sediment-hosted aquifers and enrichment of novel symbionts in the deep terrestrial subsurface.</title>
        <authorList>
            <person name="Probst A.J."/>
            <person name="Ladd B."/>
            <person name="Jarett J.K."/>
            <person name="Geller-Mcgrath D.E."/>
            <person name="Sieber C.M.K."/>
            <person name="Emerson J.B."/>
            <person name="Anantharaman K."/>
            <person name="Thomas B.C."/>
            <person name="Malmstrom R."/>
            <person name="Stieglmeier M."/>
            <person name="Klingl A."/>
            <person name="Woyke T."/>
            <person name="Ryan C.M."/>
            <person name="Banfield J.F."/>
        </authorList>
    </citation>
    <scope>NUCLEOTIDE SEQUENCE [LARGE SCALE GENOMIC DNA]</scope>
</reference>
<evidence type="ECO:0000313" key="2">
    <source>
        <dbReference type="Proteomes" id="UP000230119"/>
    </source>
</evidence>
<accession>A0A2M7BSQ4</accession>
<evidence type="ECO:0000313" key="1">
    <source>
        <dbReference type="EMBL" id="PIV08501.1"/>
    </source>
</evidence>